<dbReference type="GeneID" id="30034847"/>
<evidence type="ECO:0000313" key="2">
    <source>
        <dbReference type="EMBL" id="ANB15261.1"/>
    </source>
</evidence>
<keyword evidence="3" id="KW-1185">Reference proteome</keyword>
<dbReference type="RefSeq" id="XP_018737738.1">
    <property type="nucleotide sequence ID" value="XM_018879861.1"/>
</dbReference>
<feature type="compositionally biased region" description="Basic residues" evidence="1">
    <location>
        <begin position="429"/>
        <end position="439"/>
    </location>
</feature>
<feature type="region of interest" description="Disordered" evidence="1">
    <location>
        <begin position="35"/>
        <end position="54"/>
    </location>
</feature>
<feature type="compositionally biased region" description="Basic and acidic residues" evidence="1">
    <location>
        <begin position="548"/>
        <end position="558"/>
    </location>
</feature>
<proteinExistence type="predicted"/>
<gene>
    <name evidence="2" type="ORF">AWJ20_2887</name>
</gene>
<dbReference type="AlphaFoldDB" id="A0A167FG91"/>
<feature type="region of interest" description="Disordered" evidence="1">
    <location>
        <begin position="539"/>
        <end position="558"/>
    </location>
</feature>
<evidence type="ECO:0000313" key="3">
    <source>
        <dbReference type="Proteomes" id="UP000189580"/>
    </source>
</evidence>
<reference evidence="2 3" key="1">
    <citation type="submission" date="2016-02" db="EMBL/GenBank/DDBJ databases">
        <title>Complete genome sequence and transcriptome regulation of the pentose utilising yeast Sugiyamaella lignohabitans.</title>
        <authorList>
            <person name="Bellasio M."/>
            <person name="Peymann A."/>
            <person name="Valli M."/>
            <person name="Sipitzky M."/>
            <person name="Graf A."/>
            <person name="Sauer M."/>
            <person name="Marx H."/>
            <person name="Mattanovich D."/>
        </authorList>
    </citation>
    <scope>NUCLEOTIDE SEQUENCE [LARGE SCALE GENOMIC DNA]</scope>
    <source>
        <strain evidence="2 3">CBS 10342</strain>
    </source>
</reference>
<feature type="compositionally biased region" description="Polar residues" evidence="1">
    <location>
        <begin position="35"/>
        <end position="46"/>
    </location>
</feature>
<feature type="compositionally biased region" description="Low complexity" evidence="1">
    <location>
        <begin position="491"/>
        <end position="508"/>
    </location>
</feature>
<protein>
    <submittedName>
        <fullName evidence="2">Uncharacterized protein</fullName>
    </submittedName>
</protein>
<organism evidence="2 3">
    <name type="scientific">Sugiyamaella lignohabitans</name>
    <dbReference type="NCBI Taxonomy" id="796027"/>
    <lineage>
        <taxon>Eukaryota</taxon>
        <taxon>Fungi</taxon>
        <taxon>Dikarya</taxon>
        <taxon>Ascomycota</taxon>
        <taxon>Saccharomycotina</taxon>
        <taxon>Dipodascomycetes</taxon>
        <taxon>Dipodascales</taxon>
        <taxon>Trichomonascaceae</taxon>
        <taxon>Sugiyamaella</taxon>
    </lineage>
</organism>
<feature type="compositionally biased region" description="Polar residues" evidence="1">
    <location>
        <begin position="413"/>
        <end position="425"/>
    </location>
</feature>
<accession>A0A167FG91</accession>
<evidence type="ECO:0000256" key="1">
    <source>
        <dbReference type="SAM" id="MobiDB-lite"/>
    </source>
</evidence>
<feature type="compositionally biased region" description="Low complexity" evidence="1">
    <location>
        <begin position="451"/>
        <end position="474"/>
    </location>
</feature>
<feature type="region of interest" description="Disordered" evidence="1">
    <location>
        <begin position="358"/>
        <end position="513"/>
    </location>
</feature>
<dbReference type="Proteomes" id="UP000189580">
    <property type="component" value="Chromosome b"/>
</dbReference>
<name>A0A167FG91_9ASCO</name>
<dbReference type="KEGG" id="slb:AWJ20_2887"/>
<dbReference type="EMBL" id="CP014503">
    <property type="protein sequence ID" value="ANB15261.1"/>
    <property type="molecule type" value="Genomic_DNA"/>
</dbReference>
<sequence>MDIPRSLIVPSKYDFSGIRPDDENGYNQDLEISNYGLSSQETSKQPMPTKKNEYIDNNDVNEYGMILENISLASNCHTGTSSINGVSRNEQNFYYDLEASNEPLITTTDITTQSNQHVDVGISHSFNDLPHFPTIDSNFDSKEENTLGTVDLNNLPNDSFELNYQQRFKDINETGLPNAISSEVLNSHPSTDVIKQNVTQSEFGTKSDICNISSLIPEYGLLDRGQLVNLNIDSNGIVNSDVQEESRQARNTAVGNEFDDIGYLPANGVENLVLNNTASTQEGQNRTMESFNLQSGGHNNELWGSGLSNSSLTELLFSDTSFVGVEKTNQLYTEHRHSASLPELFATSMCNSVDSITGHGPLKHKRDLSSQLEARKPSYNLANSSPYNKSKRASAPMPFGRPIHTNKRHSNETKSMTHSRSSSIGARTVSRKRARKNKGVNRIQGDTGNGSSSYTSSASRSSASSRSSRSNSISPCEPALYESDLLQTEPNNTSNNSNGSETANTAASQKGDTITLRQPSFAEGREDVGSFGFINFRKPGAWTRVKPHRNDSILDERD</sequence>